<reference evidence="1" key="1">
    <citation type="journal article" date="2018" name="Aquaculture">
        <title>Complete genome sequence of a white spot syndrome virus associated with a disease incursion in Australia.</title>
        <authorList>
            <person name="Oakey J."/>
            <person name="Smith C.S."/>
        </authorList>
    </citation>
    <scope>NUCLEOTIDE SEQUENCE [LARGE SCALE GENOMIC DNA]</scope>
    <source>
        <strain evidence="1">WSSV-AU</strain>
    </source>
</reference>
<dbReference type="EMBL" id="MF768985">
    <property type="protein sequence ID" value="ATU84201.1"/>
    <property type="molecule type" value="Genomic_DNA"/>
</dbReference>
<name>A0A2D3I706_9VIRU</name>
<sequence>MASLREVSVESCVCCRFQALQPLKQLHEVLLGGVKTPDYAECVKITAPISEHSLSSNIPWE</sequence>
<evidence type="ECO:0000313" key="1">
    <source>
        <dbReference type="EMBL" id="ATU84201.1"/>
    </source>
</evidence>
<dbReference type="Proteomes" id="UP000267516">
    <property type="component" value="Segment"/>
</dbReference>
<protein>
    <submittedName>
        <fullName evidence="1">ORF1145</fullName>
    </submittedName>
</protein>
<organism evidence="1">
    <name type="scientific">White spot syndrome virus</name>
    <dbReference type="NCBI Taxonomy" id="342409"/>
    <lineage>
        <taxon>Viruses</taxon>
        <taxon>Viruses incertae sedis</taxon>
        <taxon>Naldaviricetes</taxon>
        <taxon>Nimaviridae</taxon>
        <taxon>Whispovirus</taxon>
    </lineage>
</organism>
<accession>A0A2D3I706</accession>
<proteinExistence type="predicted"/>